<evidence type="ECO:0000256" key="6">
    <source>
        <dbReference type="HAMAP-Rule" id="MF_01345"/>
    </source>
</evidence>
<dbReference type="PANTHER" id="PTHR10744:SF1">
    <property type="entry name" value="SMALL RIBOSOMAL SUBUNIT PROTEIN US17M"/>
    <property type="match status" value="1"/>
</dbReference>
<keyword evidence="2 6" id="KW-0699">rRNA-binding</keyword>
<dbReference type="Gene3D" id="2.40.50.140">
    <property type="entry name" value="Nucleic acid-binding proteins"/>
    <property type="match status" value="1"/>
</dbReference>
<keyword evidence="3 6" id="KW-0694">RNA-binding</keyword>
<dbReference type="Proteomes" id="UP000003477">
    <property type="component" value="Unassembled WGS sequence"/>
</dbReference>
<evidence type="ECO:0000313" key="9">
    <source>
        <dbReference type="Proteomes" id="UP000003477"/>
    </source>
</evidence>
<evidence type="ECO:0000256" key="3">
    <source>
        <dbReference type="ARBA" id="ARBA00022884"/>
    </source>
</evidence>
<sequence>MAVKERVGVVVSTKMDKTAVVAVENRSPHPKYRKIVVKTKKFKAHDPENKCQEGDRVRIRETRPLSKTKRWEIKDILTAH</sequence>
<comment type="caution">
    <text evidence="8">The sequence shown here is derived from an EMBL/GenBank/DDBJ whole genome shotgun (WGS) entry which is preliminary data.</text>
</comment>
<keyword evidence="4 6" id="KW-0689">Ribosomal protein</keyword>
<dbReference type="AlphaFoldDB" id="G5J7X1"/>
<comment type="function">
    <text evidence="6">One of the primary rRNA binding proteins, it binds specifically to the 5'-end of 16S ribosomal RNA.</text>
</comment>
<dbReference type="NCBIfam" id="TIGR03635">
    <property type="entry name" value="uS17_bact"/>
    <property type="match status" value="1"/>
</dbReference>
<dbReference type="PRINTS" id="PR00973">
    <property type="entry name" value="RIBOSOMALS17"/>
</dbReference>
<dbReference type="PROSITE" id="PS00056">
    <property type="entry name" value="RIBOSOMAL_S17"/>
    <property type="match status" value="1"/>
</dbReference>
<evidence type="ECO:0000313" key="8">
    <source>
        <dbReference type="EMBL" id="EHJ11706.1"/>
    </source>
</evidence>
<dbReference type="Pfam" id="PF00366">
    <property type="entry name" value="Ribosomal_S17"/>
    <property type="match status" value="1"/>
</dbReference>
<proteinExistence type="inferred from homology"/>
<dbReference type="InterPro" id="IPR019984">
    <property type="entry name" value="Ribosomal_uS17_bact/chlr"/>
</dbReference>
<dbReference type="HAMAP" id="MF_01345_B">
    <property type="entry name" value="Ribosomal_uS17_B"/>
    <property type="match status" value="1"/>
</dbReference>
<protein>
    <recommendedName>
        <fullName evidence="6">Small ribosomal subunit protein uS17</fullName>
    </recommendedName>
</protein>
<dbReference type="InterPro" id="IPR019979">
    <property type="entry name" value="Ribosomal_uS17_CS"/>
</dbReference>
<dbReference type="GeneID" id="88767082"/>
<name>G5J7X1_CROWT</name>
<gene>
    <name evidence="6" type="primary">rpsQ</name>
    <name evidence="6" type="synonym">rps17</name>
    <name evidence="8" type="ORF">CWATWH0003_3557</name>
</gene>
<dbReference type="GO" id="GO:0003735">
    <property type="term" value="F:structural constituent of ribosome"/>
    <property type="evidence" value="ECO:0007669"/>
    <property type="project" value="UniProtKB-UniRule"/>
</dbReference>
<dbReference type="GO" id="GO:0022627">
    <property type="term" value="C:cytosolic small ribosomal subunit"/>
    <property type="evidence" value="ECO:0007669"/>
    <property type="project" value="UniProtKB-UniRule"/>
</dbReference>
<dbReference type="RefSeq" id="WP_007306456.1">
    <property type="nucleotide sequence ID" value="NZ_AESD01000529.1"/>
</dbReference>
<evidence type="ECO:0000256" key="5">
    <source>
        <dbReference type="ARBA" id="ARBA00023274"/>
    </source>
</evidence>
<dbReference type="EMBL" id="AESD01000529">
    <property type="protein sequence ID" value="EHJ11706.1"/>
    <property type="molecule type" value="Genomic_DNA"/>
</dbReference>
<comment type="subunit">
    <text evidence="6">Part of the 30S ribosomal subunit.</text>
</comment>
<dbReference type="CDD" id="cd00364">
    <property type="entry name" value="Ribosomal_uS17"/>
    <property type="match status" value="1"/>
</dbReference>
<dbReference type="InterPro" id="IPR012340">
    <property type="entry name" value="NA-bd_OB-fold"/>
</dbReference>
<evidence type="ECO:0000256" key="4">
    <source>
        <dbReference type="ARBA" id="ARBA00022980"/>
    </source>
</evidence>
<dbReference type="InterPro" id="IPR000266">
    <property type="entry name" value="Ribosomal_uS17"/>
</dbReference>
<dbReference type="GO" id="GO:0006412">
    <property type="term" value="P:translation"/>
    <property type="evidence" value="ECO:0007669"/>
    <property type="project" value="UniProtKB-UniRule"/>
</dbReference>
<evidence type="ECO:0000256" key="2">
    <source>
        <dbReference type="ARBA" id="ARBA00022730"/>
    </source>
</evidence>
<dbReference type="PATRIC" id="fig|423471.3.peg.3334"/>
<comment type="similarity">
    <text evidence="1 6 7">Belongs to the universal ribosomal protein uS17 family.</text>
</comment>
<evidence type="ECO:0000256" key="1">
    <source>
        <dbReference type="ARBA" id="ARBA00010254"/>
    </source>
</evidence>
<dbReference type="NCBIfam" id="NF004123">
    <property type="entry name" value="PRK05610.1"/>
    <property type="match status" value="1"/>
</dbReference>
<dbReference type="SUPFAM" id="SSF50249">
    <property type="entry name" value="Nucleic acid-binding proteins"/>
    <property type="match status" value="1"/>
</dbReference>
<dbReference type="GO" id="GO:0019843">
    <property type="term" value="F:rRNA binding"/>
    <property type="evidence" value="ECO:0007669"/>
    <property type="project" value="UniProtKB-UniRule"/>
</dbReference>
<organism evidence="8 9">
    <name type="scientific">Crocosphaera watsonii WH 0003</name>
    <dbReference type="NCBI Taxonomy" id="423471"/>
    <lineage>
        <taxon>Bacteria</taxon>
        <taxon>Bacillati</taxon>
        <taxon>Cyanobacteriota</taxon>
        <taxon>Cyanophyceae</taxon>
        <taxon>Oscillatoriophycideae</taxon>
        <taxon>Chroococcales</taxon>
        <taxon>Aphanothecaceae</taxon>
        <taxon>Crocosphaera</taxon>
    </lineage>
</organism>
<accession>G5J7X1</accession>
<keyword evidence="5 6" id="KW-0687">Ribonucleoprotein</keyword>
<reference evidence="8 9" key="1">
    <citation type="journal article" date="2011" name="Front. Microbiol.">
        <title>Two Strains of Crocosphaera watsonii with Highly Conserved Genomes are Distinguished by Strain-Specific Features.</title>
        <authorList>
            <person name="Bench S.R."/>
            <person name="Ilikchyan I.N."/>
            <person name="Tripp H.J."/>
            <person name="Zehr J.P."/>
        </authorList>
    </citation>
    <scope>NUCLEOTIDE SEQUENCE [LARGE SCALE GENOMIC DNA]</scope>
    <source>
        <strain evidence="8 9">WH 0003</strain>
    </source>
</reference>
<dbReference type="PANTHER" id="PTHR10744">
    <property type="entry name" value="40S RIBOSOMAL PROTEIN S11 FAMILY MEMBER"/>
    <property type="match status" value="1"/>
</dbReference>
<evidence type="ECO:0000256" key="7">
    <source>
        <dbReference type="RuleBase" id="RU003872"/>
    </source>
</evidence>